<name>A0ABN7UV10_GIGMA</name>
<dbReference type="Proteomes" id="UP000789901">
    <property type="component" value="Unassembled WGS sequence"/>
</dbReference>
<evidence type="ECO:0000313" key="1">
    <source>
        <dbReference type="EMBL" id="CAG8681891.1"/>
    </source>
</evidence>
<sequence length="140" mass="16541">MIDLTDPAEIDICNETKVRTYSNWNEISNKLRQAFENYRITYNNDKKPLKKHIDALDYNTFKSYQSEVKSLKTLIATSFEIHMKFLIAESKGENLNYNFMVLNHIKELDSLTINCKFLAASHLQYANQLELKEEQERLKK</sequence>
<gene>
    <name evidence="1" type="ORF">GMARGA_LOCUS11006</name>
</gene>
<dbReference type="EMBL" id="CAJVQB010006320">
    <property type="protein sequence ID" value="CAG8681891.1"/>
    <property type="molecule type" value="Genomic_DNA"/>
</dbReference>
<protein>
    <submittedName>
        <fullName evidence="1">26680_t:CDS:1</fullName>
    </submittedName>
</protein>
<keyword evidence="2" id="KW-1185">Reference proteome</keyword>
<comment type="caution">
    <text evidence="1">The sequence shown here is derived from an EMBL/GenBank/DDBJ whole genome shotgun (WGS) entry which is preliminary data.</text>
</comment>
<proteinExistence type="predicted"/>
<reference evidence="1 2" key="1">
    <citation type="submission" date="2021-06" db="EMBL/GenBank/DDBJ databases">
        <authorList>
            <person name="Kallberg Y."/>
            <person name="Tangrot J."/>
            <person name="Rosling A."/>
        </authorList>
    </citation>
    <scope>NUCLEOTIDE SEQUENCE [LARGE SCALE GENOMIC DNA]</scope>
    <source>
        <strain evidence="1 2">120-4 pot B 10/14</strain>
    </source>
</reference>
<organism evidence="1 2">
    <name type="scientific">Gigaspora margarita</name>
    <dbReference type="NCBI Taxonomy" id="4874"/>
    <lineage>
        <taxon>Eukaryota</taxon>
        <taxon>Fungi</taxon>
        <taxon>Fungi incertae sedis</taxon>
        <taxon>Mucoromycota</taxon>
        <taxon>Glomeromycotina</taxon>
        <taxon>Glomeromycetes</taxon>
        <taxon>Diversisporales</taxon>
        <taxon>Gigasporaceae</taxon>
        <taxon>Gigaspora</taxon>
    </lineage>
</organism>
<evidence type="ECO:0000313" key="2">
    <source>
        <dbReference type="Proteomes" id="UP000789901"/>
    </source>
</evidence>
<accession>A0ABN7UV10</accession>